<proteinExistence type="predicted"/>
<sequence length="345" mass="38340">MRKLKPFFFSFLLLFYGAVGAHDSVPLTVSESNEDFNHVSSDFCEASKRHRFVPSLSVSDEKTSLLALQITFFPNSGFVIGITPHHAALDGNCSTLFLKAWAYACSKIMQDPSLSSLPENLTPFLDRSVIKDPEGLTQWFADTWLNMNGPNNRSVKLWETNSNEAAQIDMKSVKRVFKLNPSHIEKLKNYAKSKTGIVKVSTFSVTVAYSLSCLVKTEQPENENIALLFSVDCRSRLEPVICPSYFGNCLLTRLVSEEKEKVMANEGFVTVLKGISEVLIGLESEVPNDEEKRFKKAESAFSEGKRVYTVAGSTRFGVYGIDFGYGRPKNVDVASVDKTGAFCTV</sequence>
<evidence type="ECO:0000256" key="3">
    <source>
        <dbReference type="SAM" id="SignalP"/>
    </source>
</evidence>
<evidence type="ECO:0000256" key="2">
    <source>
        <dbReference type="ARBA" id="ARBA00023315"/>
    </source>
</evidence>
<dbReference type="SUPFAM" id="SSF52777">
    <property type="entry name" value="CoA-dependent acyltransferases"/>
    <property type="match status" value="1"/>
</dbReference>
<dbReference type="EMBL" id="JASCZI010121611">
    <property type="protein sequence ID" value="MED6162397.1"/>
    <property type="molecule type" value="Genomic_DNA"/>
</dbReference>
<dbReference type="Proteomes" id="UP001341840">
    <property type="component" value="Unassembled WGS sequence"/>
</dbReference>
<keyword evidence="1" id="KW-0808">Transferase</keyword>
<dbReference type="PANTHER" id="PTHR31625">
    <property type="match status" value="1"/>
</dbReference>
<comment type="caution">
    <text evidence="4">The sequence shown here is derived from an EMBL/GenBank/DDBJ whole genome shotgun (WGS) entry which is preliminary data.</text>
</comment>
<keyword evidence="2" id="KW-0012">Acyltransferase</keyword>
<dbReference type="InterPro" id="IPR051504">
    <property type="entry name" value="Plant_metabolite_acyltrans"/>
</dbReference>
<dbReference type="InterPro" id="IPR023213">
    <property type="entry name" value="CAT-like_dom_sf"/>
</dbReference>
<feature type="chain" id="PRO_5045767285" evidence="3">
    <location>
        <begin position="22"/>
        <end position="345"/>
    </location>
</feature>
<gene>
    <name evidence="4" type="ORF">PIB30_070098</name>
</gene>
<organism evidence="4 5">
    <name type="scientific">Stylosanthes scabra</name>
    <dbReference type="NCBI Taxonomy" id="79078"/>
    <lineage>
        <taxon>Eukaryota</taxon>
        <taxon>Viridiplantae</taxon>
        <taxon>Streptophyta</taxon>
        <taxon>Embryophyta</taxon>
        <taxon>Tracheophyta</taxon>
        <taxon>Spermatophyta</taxon>
        <taxon>Magnoliopsida</taxon>
        <taxon>eudicotyledons</taxon>
        <taxon>Gunneridae</taxon>
        <taxon>Pentapetalae</taxon>
        <taxon>rosids</taxon>
        <taxon>fabids</taxon>
        <taxon>Fabales</taxon>
        <taxon>Fabaceae</taxon>
        <taxon>Papilionoideae</taxon>
        <taxon>50 kb inversion clade</taxon>
        <taxon>dalbergioids sensu lato</taxon>
        <taxon>Dalbergieae</taxon>
        <taxon>Pterocarpus clade</taxon>
        <taxon>Stylosanthes</taxon>
    </lineage>
</organism>
<dbReference type="Gene3D" id="3.30.559.10">
    <property type="entry name" value="Chloramphenicol acetyltransferase-like domain"/>
    <property type="match status" value="2"/>
</dbReference>
<evidence type="ECO:0000256" key="1">
    <source>
        <dbReference type="ARBA" id="ARBA00022679"/>
    </source>
</evidence>
<keyword evidence="5" id="KW-1185">Reference proteome</keyword>
<protein>
    <submittedName>
        <fullName evidence="4">Uncharacterized protein</fullName>
    </submittedName>
</protein>
<keyword evidence="3" id="KW-0732">Signal</keyword>
<name>A0ABU6UM59_9FABA</name>
<reference evidence="4 5" key="1">
    <citation type="journal article" date="2023" name="Plants (Basel)">
        <title>Bridging the Gap: Combining Genomics and Transcriptomics Approaches to Understand Stylosanthes scabra, an Orphan Legume from the Brazilian Caatinga.</title>
        <authorList>
            <person name="Ferreira-Neto J.R.C."/>
            <person name="da Silva M.D."/>
            <person name="Binneck E."/>
            <person name="de Melo N.F."/>
            <person name="da Silva R.H."/>
            <person name="de Melo A.L.T.M."/>
            <person name="Pandolfi V."/>
            <person name="Bustamante F.O."/>
            <person name="Brasileiro-Vidal A.C."/>
            <person name="Benko-Iseppon A.M."/>
        </authorList>
    </citation>
    <scope>NUCLEOTIDE SEQUENCE [LARGE SCALE GENOMIC DNA]</scope>
    <source>
        <tissue evidence="4">Leaves</tissue>
    </source>
</reference>
<feature type="signal peptide" evidence="3">
    <location>
        <begin position="1"/>
        <end position="21"/>
    </location>
</feature>
<accession>A0ABU6UM59</accession>
<evidence type="ECO:0000313" key="4">
    <source>
        <dbReference type="EMBL" id="MED6162397.1"/>
    </source>
</evidence>
<evidence type="ECO:0000313" key="5">
    <source>
        <dbReference type="Proteomes" id="UP001341840"/>
    </source>
</evidence>
<dbReference type="Pfam" id="PF02458">
    <property type="entry name" value="Transferase"/>
    <property type="match status" value="1"/>
</dbReference>